<name>A0AAX3N743_9BACL</name>
<keyword evidence="1" id="KW-0378">Hydrolase</keyword>
<dbReference type="GO" id="GO:0000287">
    <property type="term" value="F:magnesium ion binding"/>
    <property type="evidence" value="ECO:0007669"/>
    <property type="project" value="TreeGrafter"/>
</dbReference>
<dbReference type="GO" id="GO:0005829">
    <property type="term" value="C:cytosol"/>
    <property type="evidence" value="ECO:0007669"/>
    <property type="project" value="TreeGrafter"/>
</dbReference>
<dbReference type="PANTHER" id="PTHR10000">
    <property type="entry name" value="PHOSPHOSERINE PHOSPHATASE"/>
    <property type="match status" value="1"/>
</dbReference>
<dbReference type="InterPro" id="IPR023214">
    <property type="entry name" value="HAD_sf"/>
</dbReference>
<dbReference type="GO" id="GO:0016791">
    <property type="term" value="F:phosphatase activity"/>
    <property type="evidence" value="ECO:0007669"/>
    <property type="project" value="UniProtKB-ARBA"/>
</dbReference>
<reference evidence="1 4" key="1">
    <citation type="submission" date="2023-02" db="EMBL/GenBank/DDBJ databases">
        <title>Pathogen: clinical or host-associated sample.</title>
        <authorList>
            <person name="Hergert J."/>
            <person name="Casey R."/>
            <person name="Wagner J."/>
            <person name="Young E.L."/>
            <person name="Oakeson K.F."/>
        </authorList>
    </citation>
    <scope>NUCLEOTIDE SEQUENCE</scope>
    <source>
        <strain evidence="2 4">2022CK-00829</strain>
        <strain evidence="1">2022CK-00830</strain>
    </source>
</reference>
<dbReference type="Pfam" id="PF08282">
    <property type="entry name" value="Hydrolase_3"/>
    <property type="match status" value="1"/>
</dbReference>
<dbReference type="EMBL" id="CP118108">
    <property type="protein sequence ID" value="WDI04793.1"/>
    <property type="molecule type" value="Genomic_DNA"/>
</dbReference>
<dbReference type="Gene3D" id="3.40.50.1000">
    <property type="entry name" value="HAD superfamily/HAD-like"/>
    <property type="match status" value="1"/>
</dbReference>
<dbReference type="AlphaFoldDB" id="A0AAX3N743"/>
<evidence type="ECO:0000313" key="3">
    <source>
        <dbReference type="Proteomes" id="UP001220962"/>
    </source>
</evidence>
<dbReference type="Proteomes" id="UP001221519">
    <property type="component" value="Chromosome"/>
</dbReference>
<keyword evidence="4" id="KW-1185">Reference proteome</keyword>
<dbReference type="SUPFAM" id="SSF56784">
    <property type="entry name" value="HAD-like"/>
    <property type="match status" value="1"/>
</dbReference>
<dbReference type="InterPro" id="IPR036412">
    <property type="entry name" value="HAD-like_sf"/>
</dbReference>
<dbReference type="InterPro" id="IPR000150">
    <property type="entry name" value="Cof"/>
</dbReference>
<dbReference type="RefSeq" id="WP_047912302.1">
    <property type="nucleotide sequence ID" value="NZ_CP118101.1"/>
</dbReference>
<evidence type="ECO:0000313" key="4">
    <source>
        <dbReference type="Proteomes" id="UP001221519"/>
    </source>
</evidence>
<dbReference type="InterPro" id="IPR006379">
    <property type="entry name" value="HAD-SF_hydro_IIB"/>
</dbReference>
<dbReference type="SFLD" id="SFLDG01140">
    <property type="entry name" value="C2.B:_Phosphomannomutase_and_P"/>
    <property type="match status" value="1"/>
</dbReference>
<dbReference type="Gene3D" id="3.30.1240.10">
    <property type="match status" value="1"/>
</dbReference>
<dbReference type="NCBIfam" id="TIGR00099">
    <property type="entry name" value="Cof-subfamily"/>
    <property type="match status" value="1"/>
</dbReference>
<dbReference type="PANTHER" id="PTHR10000:SF55">
    <property type="entry name" value="5-AMINO-6-(5-PHOSPHO-D-RIBITYLAMINO)URACIL PHOSPHATASE YCSE"/>
    <property type="match status" value="1"/>
</dbReference>
<evidence type="ECO:0000313" key="1">
    <source>
        <dbReference type="EMBL" id="WDH85043.1"/>
    </source>
</evidence>
<protein>
    <submittedName>
        <fullName evidence="1">Cof-type HAD-IIB family hydrolase</fullName>
    </submittedName>
</protein>
<dbReference type="SFLD" id="SFLDG01144">
    <property type="entry name" value="C2.B.4:_PGP_Like"/>
    <property type="match status" value="1"/>
</dbReference>
<dbReference type="NCBIfam" id="TIGR01484">
    <property type="entry name" value="HAD-SF-IIB"/>
    <property type="match status" value="1"/>
</dbReference>
<dbReference type="PROSITE" id="PS01228">
    <property type="entry name" value="COF_1"/>
    <property type="match status" value="1"/>
</dbReference>
<dbReference type="PROSITE" id="PS01229">
    <property type="entry name" value="COF_2"/>
    <property type="match status" value="1"/>
</dbReference>
<dbReference type="CDD" id="cd07516">
    <property type="entry name" value="HAD_Pase"/>
    <property type="match status" value="1"/>
</dbReference>
<organism evidence="1 3">
    <name type="scientific">Paenibacillus urinalis</name>
    <dbReference type="NCBI Taxonomy" id="521520"/>
    <lineage>
        <taxon>Bacteria</taxon>
        <taxon>Bacillati</taxon>
        <taxon>Bacillota</taxon>
        <taxon>Bacilli</taxon>
        <taxon>Bacillales</taxon>
        <taxon>Paenibacillaceae</taxon>
        <taxon>Paenibacillus</taxon>
    </lineage>
</organism>
<dbReference type="Proteomes" id="UP001220962">
    <property type="component" value="Chromosome"/>
</dbReference>
<dbReference type="SFLD" id="SFLDS00003">
    <property type="entry name" value="Haloacid_Dehalogenase"/>
    <property type="match status" value="1"/>
</dbReference>
<evidence type="ECO:0000313" key="2">
    <source>
        <dbReference type="EMBL" id="WDI04793.1"/>
    </source>
</evidence>
<proteinExistence type="predicted"/>
<gene>
    <name evidence="1" type="ORF">PUW23_06415</name>
    <name evidence="2" type="ORF">PUW25_05940</name>
</gene>
<accession>A0AAX3N743</accession>
<dbReference type="EMBL" id="CP118101">
    <property type="protein sequence ID" value="WDH85043.1"/>
    <property type="molecule type" value="Genomic_DNA"/>
</dbReference>
<sequence>MKLIAIDLDGTLLNSDSKISEENANAIRKAQSLGVHVTIATGRAHADVKAICAEAGINTPVIGANGATTHDEDSNRVESIPMDRNTAMSVLEWLDQNQFYYEVLTDRAIYSPNEGHQLMSIEIDRALSANPEESLDRLLRMAEKQYEQTGIVRIPSYLSIPEDAEIYNILSLSFDKQKLELGRARFRNNPEVTMVISADHNFEVEHPDASKGNALSKLAARLGISLEHTMAIGDSNNDVSMLTIAGTSVAMGNAHPDIQAIAKEVTLTNIENGVAYAIERKLAGMNMEPSLT</sequence>